<evidence type="ECO:0000313" key="3">
    <source>
        <dbReference type="Proteomes" id="UP000530424"/>
    </source>
</evidence>
<dbReference type="SUPFAM" id="SSF51735">
    <property type="entry name" value="NAD(P)-binding Rossmann-fold domains"/>
    <property type="match status" value="1"/>
</dbReference>
<dbReference type="Gene3D" id="3.40.50.720">
    <property type="entry name" value="NAD(P)-binding Rossmann-like Domain"/>
    <property type="match status" value="1"/>
</dbReference>
<dbReference type="InterPro" id="IPR000683">
    <property type="entry name" value="Gfo/Idh/MocA-like_OxRdtase_N"/>
</dbReference>
<evidence type="ECO:0000313" key="2">
    <source>
        <dbReference type="EMBL" id="NYJ00855.1"/>
    </source>
</evidence>
<organism evidence="2 3">
    <name type="scientific">Nocardioides thalensis</name>
    <dbReference type="NCBI Taxonomy" id="1914755"/>
    <lineage>
        <taxon>Bacteria</taxon>
        <taxon>Bacillati</taxon>
        <taxon>Actinomycetota</taxon>
        <taxon>Actinomycetes</taxon>
        <taxon>Propionibacteriales</taxon>
        <taxon>Nocardioidaceae</taxon>
        <taxon>Nocardioides</taxon>
    </lineage>
</organism>
<accession>A0A853C022</accession>
<dbReference type="Pfam" id="PF01408">
    <property type="entry name" value="GFO_IDH_MocA"/>
    <property type="match status" value="1"/>
</dbReference>
<name>A0A853C022_9ACTN</name>
<gene>
    <name evidence="2" type="ORF">HNR19_001553</name>
</gene>
<dbReference type="InterPro" id="IPR036291">
    <property type="entry name" value="NAD(P)-bd_dom_sf"/>
</dbReference>
<comment type="caution">
    <text evidence="2">The sequence shown here is derived from an EMBL/GenBank/DDBJ whole genome shotgun (WGS) entry which is preliminary data.</text>
</comment>
<dbReference type="AlphaFoldDB" id="A0A853C022"/>
<dbReference type="PANTHER" id="PTHR43249:SF1">
    <property type="entry name" value="D-GLUCOSIDE 3-DEHYDROGENASE"/>
    <property type="match status" value="1"/>
</dbReference>
<dbReference type="GO" id="GO:0000166">
    <property type="term" value="F:nucleotide binding"/>
    <property type="evidence" value="ECO:0007669"/>
    <property type="project" value="InterPro"/>
</dbReference>
<dbReference type="Proteomes" id="UP000530424">
    <property type="component" value="Unassembled WGS sequence"/>
</dbReference>
<dbReference type="RefSeq" id="WP_179667393.1">
    <property type="nucleotide sequence ID" value="NZ_JACCFP010000001.1"/>
</dbReference>
<evidence type="ECO:0000259" key="1">
    <source>
        <dbReference type="Pfam" id="PF01408"/>
    </source>
</evidence>
<dbReference type="EMBL" id="JACCFP010000001">
    <property type="protein sequence ID" value="NYJ00855.1"/>
    <property type="molecule type" value="Genomic_DNA"/>
</dbReference>
<sequence>MPPSPAPDAPLDVLLVGLGTIARTHAAVITRLDRLRLVGAVDPAPGFAVEAPAHRTLHEALDAGTDPDVVVLATPTDTHVGLVDEVLRTCDATVLCEKPLAATVDEIDGLELRHGAVVLTERVRVAHHFAFSPEVEWARRTAEQHPEWGPPTRVLCVSHDPYGHIEDDRAASLVSSWVDSGPNQLSVAAAFAGGWEVVSHVAETGRSVSVLDHAGGRTTLVTNWLAGDSSKQSEIEYGAGGVRIRIDHTSMTALVLRDGEVAEQLTYAGADSRKVEHYLGVYRALLDDPDDHRLGVPLARTIASLLEGRAPIG</sequence>
<dbReference type="PANTHER" id="PTHR43249">
    <property type="entry name" value="UDP-N-ACETYL-2-AMINO-2-DEOXY-D-GLUCURONATE OXIDASE"/>
    <property type="match status" value="1"/>
</dbReference>
<keyword evidence="3" id="KW-1185">Reference proteome</keyword>
<proteinExistence type="predicted"/>
<protein>
    <submittedName>
        <fullName evidence="2">Putative dehydrogenase</fullName>
    </submittedName>
</protein>
<reference evidence="2 3" key="1">
    <citation type="submission" date="2020-07" db="EMBL/GenBank/DDBJ databases">
        <title>Sequencing the genomes of 1000 actinobacteria strains.</title>
        <authorList>
            <person name="Klenk H.-P."/>
        </authorList>
    </citation>
    <scope>NUCLEOTIDE SEQUENCE [LARGE SCALE GENOMIC DNA]</scope>
    <source>
        <strain evidence="2 3">DSM 103833</strain>
    </source>
</reference>
<feature type="domain" description="Gfo/Idh/MocA-like oxidoreductase N-terminal" evidence="1">
    <location>
        <begin position="12"/>
        <end position="108"/>
    </location>
</feature>
<dbReference type="InterPro" id="IPR052515">
    <property type="entry name" value="Gfo/Idh/MocA_Oxidoreductase"/>
</dbReference>